<comment type="caution">
    <text evidence="1">The sequence shown here is derived from an EMBL/GenBank/DDBJ whole genome shotgun (WGS) entry which is preliminary data.</text>
</comment>
<proteinExistence type="predicted"/>
<protein>
    <submittedName>
        <fullName evidence="1">Uncharacterized protein</fullName>
    </submittedName>
</protein>
<name>A0AAV0BN26_PHAPC</name>
<dbReference type="EMBL" id="CALTRL010005887">
    <property type="protein sequence ID" value="CAH7687555.1"/>
    <property type="molecule type" value="Genomic_DNA"/>
</dbReference>
<evidence type="ECO:0000313" key="2">
    <source>
        <dbReference type="Proteomes" id="UP001153365"/>
    </source>
</evidence>
<sequence length="254" mass="29184">MKYERLMRASRTPMSWILPPKELRYGRMQRLLTTSWFQSTTTLKTIIGAIICAKQIKRQLFTYMKEVEDGRNMMKTYDIQLTATIFSKNLILNQSLTNGLSSRTLSGGEPDSGVGRAGNFVRDLDFQEKADGLLYMYEYLLKVIEELQTCEFNHEVFVNLLNWFQIIQWTKKLDQQIKSLFEKWPGNVFEAWNLQFSSSKFKISSWQTSGSDPTKSSLGSKSRIDKSVHFNLNPGSVSKKSSGELKATVRILSS</sequence>
<reference evidence="1" key="1">
    <citation type="submission" date="2022-06" db="EMBL/GenBank/DDBJ databases">
        <authorList>
            <consortium name="SYNGENTA / RWTH Aachen University"/>
        </authorList>
    </citation>
    <scope>NUCLEOTIDE SEQUENCE</scope>
</reference>
<keyword evidence="2" id="KW-1185">Reference proteome</keyword>
<gene>
    <name evidence="1" type="ORF">PPACK8108_LOCUS22355</name>
</gene>
<dbReference type="AlphaFoldDB" id="A0AAV0BN26"/>
<accession>A0AAV0BN26</accession>
<dbReference type="Proteomes" id="UP001153365">
    <property type="component" value="Unassembled WGS sequence"/>
</dbReference>
<evidence type="ECO:0000313" key="1">
    <source>
        <dbReference type="EMBL" id="CAH7687555.1"/>
    </source>
</evidence>
<organism evidence="1 2">
    <name type="scientific">Phakopsora pachyrhizi</name>
    <name type="common">Asian soybean rust disease fungus</name>
    <dbReference type="NCBI Taxonomy" id="170000"/>
    <lineage>
        <taxon>Eukaryota</taxon>
        <taxon>Fungi</taxon>
        <taxon>Dikarya</taxon>
        <taxon>Basidiomycota</taxon>
        <taxon>Pucciniomycotina</taxon>
        <taxon>Pucciniomycetes</taxon>
        <taxon>Pucciniales</taxon>
        <taxon>Phakopsoraceae</taxon>
        <taxon>Phakopsora</taxon>
    </lineage>
</organism>